<proteinExistence type="predicted"/>
<feature type="region of interest" description="Disordered" evidence="3">
    <location>
        <begin position="704"/>
        <end position="727"/>
    </location>
</feature>
<evidence type="ECO:0000256" key="1">
    <source>
        <dbReference type="ARBA" id="ARBA00022441"/>
    </source>
</evidence>
<keyword evidence="5" id="KW-1185">Reference proteome</keyword>
<evidence type="ECO:0000313" key="5">
    <source>
        <dbReference type="Proteomes" id="UP000193467"/>
    </source>
</evidence>
<dbReference type="GO" id="GO:0045454">
    <property type="term" value="P:cell redox homeostasis"/>
    <property type="evidence" value="ECO:0007669"/>
    <property type="project" value="TreeGrafter"/>
</dbReference>
<keyword evidence="1" id="KW-0880">Kelch repeat</keyword>
<dbReference type="InterPro" id="IPR015915">
    <property type="entry name" value="Kelch-typ_b-propeller"/>
</dbReference>
<dbReference type="Gene3D" id="2.120.10.80">
    <property type="entry name" value="Kelch-type beta propeller"/>
    <property type="match status" value="1"/>
</dbReference>
<dbReference type="EMBL" id="MCGR01000001">
    <property type="protein sequence ID" value="ORY92452.1"/>
    <property type="molecule type" value="Genomic_DNA"/>
</dbReference>
<dbReference type="InParanoid" id="A0A1Y2G3D7"/>
<dbReference type="PANTHER" id="PTHR43503">
    <property type="entry name" value="MCG48959-RELATED"/>
    <property type="match status" value="1"/>
</dbReference>
<gene>
    <name evidence="4" type="ORF">BCR35DRAFT_1474</name>
</gene>
<comment type="caution">
    <text evidence="4">The sequence shown here is derived from an EMBL/GenBank/DDBJ whole genome shotgun (WGS) entry which is preliminary data.</text>
</comment>
<dbReference type="STRING" id="106004.A0A1Y2G3D7"/>
<feature type="compositionally biased region" description="Low complexity" evidence="3">
    <location>
        <begin position="580"/>
        <end position="590"/>
    </location>
</feature>
<feature type="region of interest" description="Disordered" evidence="3">
    <location>
        <begin position="558"/>
        <end position="600"/>
    </location>
</feature>
<dbReference type="GO" id="GO:0005739">
    <property type="term" value="C:mitochondrion"/>
    <property type="evidence" value="ECO:0007669"/>
    <property type="project" value="TreeGrafter"/>
</dbReference>
<dbReference type="SUPFAM" id="SSF117281">
    <property type="entry name" value="Kelch motif"/>
    <property type="match status" value="1"/>
</dbReference>
<protein>
    <recommendedName>
        <fullName evidence="6">BTB domain-containing protein</fullName>
    </recommendedName>
</protein>
<reference evidence="4 5" key="1">
    <citation type="submission" date="2016-07" db="EMBL/GenBank/DDBJ databases">
        <title>Pervasive Adenine N6-methylation of Active Genes in Fungi.</title>
        <authorList>
            <consortium name="DOE Joint Genome Institute"/>
            <person name="Mondo S.J."/>
            <person name="Dannebaum R.O."/>
            <person name="Kuo R.C."/>
            <person name="Labutti K."/>
            <person name="Haridas S."/>
            <person name="Kuo A."/>
            <person name="Salamov A."/>
            <person name="Ahrendt S.R."/>
            <person name="Lipzen A."/>
            <person name="Sullivan W."/>
            <person name="Andreopoulos W.B."/>
            <person name="Clum A."/>
            <person name="Lindquist E."/>
            <person name="Daum C."/>
            <person name="Ramamoorthy G.K."/>
            <person name="Gryganskyi A."/>
            <person name="Culley D."/>
            <person name="Magnuson J.K."/>
            <person name="James T.Y."/>
            <person name="O'Malley M.A."/>
            <person name="Stajich J.E."/>
            <person name="Spatafora J.W."/>
            <person name="Visel A."/>
            <person name="Grigoriev I.V."/>
        </authorList>
    </citation>
    <scope>NUCLEOTIDE SEQUENCE [LARGE SCALE GENOMIC DNA]</scope>
    <source>
        <strain evidence="4 5">62-1032</strain>
    </source>
</reference>
<dbReference type="Pfam" id="PF24681">
    <property type="entry name" value="Kelch_KLHDC2_KLHL20_DRC7"/>
    <property type="match status" value="1"/>
</dbReference>
<feature type="compositionally biased region" description="Acidic residues" evidence="3">
    <location>
        <begin position="563"/>
        <end position="572"/>
    </location>
</feature>
<evidence type="ECO:0000256" key="2">
    <source>
        <dbReference type="ARBA" id="ARBA00022737"/>
    </source>
</evidence>
<feature type="compositionally biased region" description="Low complexity" evidence="3">
    <location>
        <begin position="249"/>
        <end position="272"/>
    </location>
</feature>
<dbReference type="InterPro" id="IPR011333">
    <property type="entry name" value="SKP1/BTB/POZ_sf"/>
</dbReference>
<evidence type="ECO:0000256" key="3">
    <source>
        <dbReference type="SAM" id="MobiDB-lite"/>
    </source>
</evidence>
<dbReference type="OrthoDB" id="10001928at2759"/>
<accession>A0A1Y2G3D7</accession>
<sequence>MQQDNSSPKVAAQTSTLADLTAAARRTTGERPPPLVGCSLTLINDHIYLFGGRLVPTRTMVSTLYSLSLRTLEWRLLWPPAEPTTGDESAPTGPAARYFHSAEAWGTKIIVFGGEGYAETEGGAAEAEGDEEEQAPLCTLGDLCIWDTETSKWEFPEPECDEGVEPPAPRYAHLGAVSSVVGEGGEEKSVMLLMGGQDIRNTYLQSMNVLDLNLMRWVKSGQWTKSTGTYRAVATTSKWSVVPGGPLPSATSRSSTTSGRTRGESVSSAGGRSMGSAAAYVMDEKKKDEIRKGLVSGGDEAALGLPKGETLVQLSYSVKPTAENPEPLLLFSNFNFTQVRRDLDLISAPVHPDHPLDATSLSALMSGLTLPPGLRFPTGTIVGRHLLIFGTFLSHAVNNFSIWALDLGESGGVGVLAKVQEKEPLNWMRIDPGSVLSQGSWNRALGWNNSVVVLGDRERDIATDYDHRQTNFTHVAFIDLEAFGVYQPPTQPLPPVAQSFGLLTLSQPFLADFEICCSDGVRLGCSRKLLEDRWTWFRVRLADFKLRAKGMLTAQQKRIDAQAEAEDSESVADDTPPTPVTATTTTNNADRSPTASSEFSNEIRLTPRTLNLPEASPVVQAFLQYLYTLTLCTPHQFDLPVLTSLLVFSKSYEDSNLRALCVHALHETLSSGQWTAAQVYEASTLGGCTALQIRALRILMGGPRNKLRSTPPEPPFPTGTHRAAVSS</sequence>
<dbReference type="Proteomes" id="UP000193467">
    <property type="component" value="Unassembled WGS sequence"/>
</dbReference>
<dbReference type="PANTHER" id="PTHR43503:SF2">
    <property type="entry name" value="NEGATIVE REGULATOR OF SPORULATION MDS3-RELATED"/>
    <property type="match status" value="1"/>
</dbReference>
<dbReference type="Gene3D" id="3.30.710.10">
    <property type="entry name" value="Potassium Channel Kv1.1, Chain A"/>
    <property type="match status" value="1"/>
</dbReference>
<organism evidence="4 5">
    <name type="scientific">Leucosporidium creatinivorum</name>
    <dbReference type="NCBI Taxonomy" id="106004"/>
    <lineage>
        <taxon>Eukaryota</taxon>
        <taxon>Fungi</taxon>
        <taxon>Dikarya</taxon>
        <taxon>Basidiomycota</taxon>
        <taxon>Pucciniomycotina</taxon>
        <taxon>Microbotryomycetes</taxon>
        <taxon>Leucosporidiales</taxon>
        <taxon>Leucosporidium</taxon>
    </lineage>
</organism>
<dbReference type="FunCoup" id="A0A1Y2G3D7">
    <property type="interactions" value="99"/>
</dbReference>
<name>A0A1Y2G3D7_9BASI</name>
<dbReference type="AlphaFoldDB" id="A0A1Y2G3D7"/>
<evidence type="ECO:0008006" key="6">
    <source>
        <dbReference type="Google" id="ProtNLM"/>
    </source>
</evidence>
<keyword evidence="2" id="KW-0677">Repeat</keyword>
<dbReference type="GO" id="GO:0005829">
    <property type="term" value="C:cytosol"/>
    <property type="evidence" value="ECO:0007669"/>
    <property type="project" value="TreeGrafter"/>
</dbReference>
<evidence type="ECO:0000313" key="4">
    <source>
        <dbReference type="EMBL" id="ORY92452.1"/>
    </source>
</evidence>
<feature type="region of interest" description="Disordered" evidence="3">
    <location>
        <begin position="241"/>
        <end position="272"/>
    </location>
</feature>
<feature type="compositionally biased region" description="Polar residues" evidence="3">
    <location>
        <begin position="591"/>
        <end position="600"/>
    </location>
</feature>